<gene>
    <name evidence="1" type="ORF">GGD45_001589</name>
</gene>
<dbReference type="Proteomes" id="UP000526625">
    <property type="component" value="Unassembled WGS sequence"/>
</dbReference>
<comment type="caution">
    <text evidence="1">The sequence shown here is derived from an EMBL/GenBank/DDBJ whole genome shotgun (WGS) entry which is preliminary data.</text>
</comment>
<organism evidence="1 2">
    <name type="scientific">Rhizobium tropici</name>
    <dbReference type="NCBI Taxonomy" id="398"/>
    <lineage>
        <taxon>Bacteria</taxon>
        <taxon>Pseudomonadati</taxon>
        <taxon>Pseudomonadota</taxon>
        <taxon>Alphaproteobacteria</taxon>
        <taxon>Hyphomicrobiales</taxon>
        <taxon>Rhizobiaceae</taxon>
        <taxon>Rhizobium/Agrobacterium group</taxon>
        <taxon>Rhizobium</taxon>
    </lineage>
</organism>
<dbReference type="EMBL" id="JACHBF010000003">
    <property type="protein sequence ID" value="MBB6491192.1"/>
    <property type="molecule type" value="Genomic_DNA"/>
</dbReference>
<dbReference type="RefSeq" id="WP_246703926.1">
    <property type="nucleotide sequence ID" value="NZ_JAADZA010000038.1"/>
</dbReference>
<evidence type="ECO:0000313" key="1">
    <source>
        <dbReference type="EMBL" id="MBB6491192.1"/>
    </source>
</evidence>
<keyword evidence="2" id="KW-1185">Reference proteome</keyword>
<proteinExistence type="predicted"/>
<accession>A0ABR6QW77</accession>
<sequence length="166" mass="18531">MNELPEFISQALAKPVNYADDYVRSVLALKGRLEAALKASLVLDDDMNYNAAQSLTCKLAGNDEALAKVYEFDVRFYISSKSPLFAVYCFDRKWRVTDMGRANHPIAQERLPKSVLASTDIAKNLLSGCGFKEVEHRYFFLLATGCVTQMDGLPATVFECLFAEIV</sequence>
<evidence type="ECO:0000313" key="2">
    <source>
        <dbReference type="Proteomes" id="UP000526625"/>
    </source>
</evidence>
<reference evidence="1 2" key="1">
    <citation type="submission" date="2020-08" db="EMBL/GenBank/DDBJ databases">
        <title>Genomic Encyclopedia of Type Strains, Phase IV (KMG-V): Genome sequencing to study the core and pangenomes of soil and plant-associated prokaryotes.</title>
        <authorList>
            <person name="Whitman W."/>
        </authorList>
    </citation>
    <scope>NUCLEOTIDE SEQUENCE [LARGE SCALE GENOMIC DNA]</scope>
    <source>
        <strain evidence="1 2">SEMIA 4059</strain>
    </source>
</reference>
<name>A0ABR6QW77_RHITR</name>
<protein>
    <submittedName>
        <fullName evidence="1">Uncharacterized protein</fullName>
    </submittedName>
</protein>